<proteinExistence type="predicted"/>
<dbReference type="Proteomes" id="UP000708208">
    <property type="component" value="Unassembled WGS sequence"/>
</dbReference>
<feature type="non-terminal residue" evidence="1">
    <location>
        <position position="1"/>
    </location>
</feature>
<organism evidence="1 2">
    <name type="scientific">Allacma fusca</name>
    <dbReference type="NCBI Taxonomy" id="39272"/>
    <lineage>
        <taxon>Eukaryota</taxon>
        <taxon>Metazoa</taxon>
        <taxon>Ecdysozoa</taxon>
        <taxon>Arthropoda</taxon>
        <taxon>Hexapoda</taxon>
        <taxon>Collembola</taxon>
        <taxon>Symphypleona</taxon>
        <taxon>Sminthuridae</taxon>
        <taxon>Allacma</taxon>
    </lineage>
</organism>
<name>A0A8J2NJJ8_9HEXA</name>
<reference evidence="1" key="1">
    <citation type="submission" date="2021-06" db="EMBL/GenBank/DDBJ databases">
        <authorList>
            <person name="Hodson N. C."/>
            <person name="Mongue J. A."/>
            <person name="Jaron S. K."/>
        </authorList>
    </citation>
    <scope>NUCLEOTIDE SEQUENCE</scope>
</reference>
<evidence type="ECO:0000313" key="2">
    <source>
        <dbReference type="Proteomes" id="UP000708208"/>
    </source>
</evidence>
<dbReference type="EMBL" id="CAJVCH010028898">
    <property type="protein sequence ID" value="CAG7705353.1"/>
    <property type="molecule type" value="Genomic_DNA"/>
</dbReference>
<accession>A0A8J2NJJ8</accession>
<sequence length="17" mass="2042">MDSTRILVLDNGFIREY</sequence>
<keyword evidence="2" id="KW-1185">Reference proteome</keyword>
<gene>
    <name evidence="1" type="ORF">AFUS01_LOCUS4616</name>
</gene>
<protein>
    <submittedName>
        <fullName evidence="1">Uncharacterized protein</fullName>
    </submittedName>
</protein>
<evidence type="ECO:0000313" key="1">
    <source>
        <dbReference type="EMBL" id="CAG7705353.1"/>
    </source>
</evidence>
<dbReference type="AlphaFoldDB" id="A0A8J2NJJ8"/>
<comment type="caution">
    <text evidence="1">The sequence shown here is derived from an EMBL/GenBank/DDBJ whole genome shotgun (WGS) entry which is preliminary data.</text>
</comment>